<keyword evidence="2" id="KW-0614">Plasmid</keyword>
<evidence type="ECO:0000256" key="1">
    <source>
        <dbReference type="SAM" id="Phobius"/>
    </source>
</evidence>
<geneLocation type="plasmid" evidence="2">
    <name>pJOS_01</name>
</geneLocation>
<feature type="transmembrane region" description="Helical" evidence="1">
    <location>
        <begin position="207"/>
        <end position="236"/>
    </location>
</feature>
<dbReference type="RefSeq" id="WP_020366661.1">
    <property type="nucleotide sequence ID" value="NZ_WHVU01000008.1"/>
</dbReference>
<reference evidence="2" key="1">
    <citation type="journal article" date="2019" name="J. Bacteriol.">
        <title>Nisin J, a novel natural nisin variant, is produced by Staphylococcus capitis sourced from the human skin microbiota.</title>
        <authorList>
            <person name="O'Sullivan J.N."/>
            <person name="O'Connor P.M."/>
            <person name="Rea M.C."/>
            <person name="O'Sullivan O."/>
            <person name="Walsh C.J."/>
            <person name="Healy B."/>
            <person name="Mathur H."/>
            <person name="Field D."/>
            <person name="Hill C."/>
            <person name="Ross R.P."/>
        </authorList>
    </citation>
    <scope>NUCLEOTIDE SEQUENCE</scope>
    <source>
        <strain evidence="2">APC2923</strain>
        <plasmid evidence="2">pJOS_01</plasmid>
    </source>
</reference>
<dbReference type="EMBL" id="MN602039">
    <property type="protein sequence ID" value="QGN18887.1"/>
    <property type="molecule type" value="Genomic_DNA"/>
</dbReference>
<feature type="transmembrane region" description="Helical" evidence="1">
    <location>
        <begin position="179"/>
        <end position="201"/>
    </location>
</feature>
<accession>A0A650A8U4</accession>
<proteinExistence type="predicted"/>
<protein>
    <submittedName>
        <fullName evidence="2">Uncharacterized protein</fullName>
    </submittedName>
</protein>
<keyword evidence="1" id="KW-1133">Transmembrane helix</keyword>
<organism evidence="2">
    <name type="scientific">Staphylococcus capitis</name>
    <dbReference type="NCBI Taxonomy" id="29388"/>
    <lineage>
        <taxon>Bacteria</taxon>
        <taxon>Bacillati</taxon>
        <taxon>Bacillota</taxon>
        <taxon>Bacilli</taxon>
        <taxon>Bacillales</taxon>
        <taxon>Staphylococcaceae</taxon>
        <taxon>Staphylococcus</taxon>
    </lineage>
</organism>
<evidence type="ECO:0000313" key="2">
    <source>
        <dbReference type="EMBL" id="QGN18887.1"/>
    </source>
</evidence>
<feature type="transmembrane region" description="Helical" evidence="1">
    <location>
        <begin position="24"/>
        <end position="45"/>
    </location>
</feature>
<keyword evidence="1" id="KW-0812">Transmembrane</keyword>
<dbReference type="AlphaFoldDB" id="A0A650A8U4"/>
<feature type="transmembrane region" description="Helical" evidence="1">
    <location>
        <begin position="57"/>
        <end position="81"/>
    </location>
</feature>
<name>A0A650A8U4_STACP</name>
<sequence length="254" mass="30655">MLSIIIHSIKILFRFMDFEKKSDYYFILFINVVIVGSIFSIPVYLDYVLLIKLHNELLSVSISIITYGLLLFFFASAILLIKEMMNFFIAFIDKKNRLFIKKNFNRKYYENTMKLDSEDDIKSQLYENDMSYPLRRLYKGIHYRYYSQDGEKFEEIACMFNKLFYKRLICSKEHVKKKILWLLMTLLTTIVTTIYLLIKYFTDFQFFYVSIIILIIHNIYYFLSVGIFSMVIGTIYKENLKVKLLILRFLKKKI</sequence>
<keyword evidence="1" id="KW-0472">Membrane</keyword>